<dbReference type="Gene3D" id="3.30.428.10">
    <property type="entry name" value="HIT-like"/>
    <property type="match status" value="1"/>
</dbReference>
<evidence type="ECO:0008006" key="3">
    <source>
        <dbReference type="Google" id="ProtNLM"/>
    </source>
</evidence>
<dbReference type="RefSeq" id="WP_345700457.1">
    <property type="nucleotide sequence ID" value="NZ_BAABIS010000001.1"/>
</dbReference>
<keyword evidence="2" id="KW-1185">Reference proteome</keyword>
<reference evidence="2" key="1">
    <citation type="journal article" date="2019" name="Int. J. Syst. Evol. Microbiol.">
        <title>The Global Catalogue of Microorganisms (GCM) 10K type strain sequencing project: providing services to taxonomists for standard genome sequencing and annotation.</title>
        <authorList>
            <consortium name="The Broad Institute Genomics Platform"/>
            <consortium name="The Broad Institute Genome Sequencing Center for Infectious Disease"/>
            <person name="Wu L."/>
            <person name="Ma J."/>
        </authorList>
    </citation>
    <scope>NUCLEOTIDE SEQUENCE [LARGE SCALE GENOMIC DNA]</scope>
    <source>
        <strain evidence="2">JCM 13006</strain>
    </source>
</reference>
<organism evidence="1 2">
    <name type="scientific">Kitasatospora terrestris</name>
    <dbReference type="NCBI Taxonomy" id="258051"/>
    <lineage>
        <taxon>Bacteria</taxon>
        <taxon>Bacillati</taxon>
        <taxon>Actinomycetota</taxon>
        <taxon>Actinomycetes</taxon>
        <taxon>Kitasatosporales</taxon>
        <taxon>Streptomycetaceae</taxon>
        <taxon>Kitasatospora</taxon>
    </lineage>
</organism>
<accession>A0ABP9EFE0</accession>
<protein>
    <recommendedName>
        <fullName evidence="3">Diadenosine tetraphosphate hydrolase</fullName>
    </recommendedName>
</protein>
<sequence length="204" mass="22419">MIETNGTAPTPYLARQPIGERLVVPEDGAASWDIFPYEGGPTGRVLDPVALPEPPRDGEDGPDDCAICARADDSYLWTDENWRLTGVREAPGVPAVLLLQPRAHHDLADLPAERSAEIGPLLQRVERAVRSLDGVARVHVNRWGDGAAHFHLWLTARPEGMLQLRGSLLPLWEEMLPRLPEEEWRENNRRIAAAMAAGGGTAHV</sequence>
<dbReference type="SUPFAM" id="SSF54197">
    <property type="entry name" value="HIT-like"/>
    <property type="match status" value="1"/>
</dbReference>
<evidence type="ECO:0000313" key="1">
    <source>
        <dbReference type="EMBL" id="GAA4876295.1"/>
    </source>
</evidence>
<name>A0ABP9EFE0_9ACTN</name>
<proteinExistence type="predicted"/>
<dbReference type="InterPro" id="IPR036265">
    <property type="entry name" value="HIT-like_sf"/>
</dbReference>
<dbReference type="EMBL" id="BAABIS010000001">
    <property type="protein sequence ID" value="GAA4876295.1"/>
    <property type="molecule type" value="Genomic_DNA"/>
</dbReference>
<comment type="caution">
    <text evidence="1">The sequence shown here is derived from an EMBL/GenBank/DDBJ whole genome shotgun (WGS) entry which is preliminary data.</text>
</comment>
<evidence type="ECO:0000313" key="2">
    <source>
        <dbReference type="Proteomes" id="UP001501752"/>
    </source>
</evidence>
<gene>
    <name evidence="1" type="ORF">GCM10023235_64880</name>
</gene>
<dbReference type="Proteomes" id="UP001501752">
    <property type="component" value="Unassembled WGS sequence"/>
</dbReference>